<dbReference type="PANTHER" id="PTHR30290">
    <property type="entry name" value="PERIPLASMIC BINDING COMPONENT OF ABC TRANSPORTER"/>
    <property type="match status" value="1"/>
</dbReference>
<evidence type="ECO:0000313" key="8">
    <source>
        <dbReference type="Proteomes" id="UP000184447"/>
    </source>
</evidence>
<feature type="domain" description="Solute-binding protein family 5" evidence="6">
    <location>
        <begin position="81"/>
        <end position="298"/>
    </location>
</feature>
<dbReference type="InterPro" id="IPR000914">
    <property type="entry name" value="SBP_5_dom"/>
</dbReference>
<evidence type="ECO:0000313" key="7">
    <source>
        <dbReference type="EMBL" id="SHH98092.1"/>
    </source>
</evidence>
<dbReference type="GO" id="GO:0043190">
    <property type="term" value="C:ATP-binding cassette (ABC) transporter complex"/>
    <property type="evidence" value="ECO:0007669"/>
    <property type="project" value="InterPro"/>
</dbReference>
<dbReference type="AlphaFoldDB" id="A0A1M5XEL1"/>
<keyword evidence="5" id="KW-0472">Membrane</keyword>
<dbReference type="PANTHER" id="PTHR30290:SF9">
    <property type="entry name" value="OLIGOPEPTIDE-BINDING PROTEIN APPA"/>
    <property type="match status" value="1"/>
</dbReference>
<comment type="similarity">
    <text evidence="1">Belongs to the bacterial solute-binding protein 5 family.</text>
</comment>
<dbReference type="STRING" id="1121316.SAMN02745207_03576"/>
<keyword evidence="5" id="KW-0812">Transmembrane</keyword>
<sequence length="524" mass="61675">MKKIIVKIIMLVTLISVVMVILYLGFFEKNISVSAERNYIVYSIDRFPDNLNNSPQSDLSKEDFLFLLFDGLVYEDKDGKILPQISDKWEVSDDGISYNFHIRDDAFWSNGDKIVAKDFKDFFISLIRNNETTYMDNISNVVGVSDYLKGTGDEKSIAIEAVDQSHLKITLCFPNDDFLNILAEPCFLLRHNEEELDNWGEKYNDINYSGAFVIEEFNKAKQIKLSYNKYYWDNENIRENEMIIKEDYSSEDNYVEYLFGMVDIIRGFPKMESQKLQEQNEITKVPTKEKKILIYNVGENKFFRSYRDRILLDTFMSNINNSDEKTISSEDIENNNRDTENKEYAEGEENPQVGNKIKIIYYEKNILSKDENTEFMDLAVKIKEFLKKNNLEVNIEKVEDKLQLEETLNKGDFDLFITKDVIDEDNKSFYMKWVSDSFFNRFGYINNYYDNALKNYIASEDINEKISNINKAKEILDEDKPFTIIEETQVEFSQKSYVEGVTYNSRGNLYLKYAYIKESELTRK</sequence>
<dbReference type="Proteomes" id="UP000184447">
    <property type="component" value="Unassembled WGS sequence"/>
</dbReference>
<keyword evidence="3" id="KW-0732">Signal</keyword>
<reference evidence="7 8" key="1">
    <citation type="submission" date="2016-11" db="EMBL/GenBank/DDBJ databases">
        <authorList>
            <person name="Jaros S."/>
            <person name="Januszkiewicz K."/>
            <person name="Wedrychowicz H."/>
        </authorList>
    </citation>
    <scope>NUCLEOTIDE SEQUENCE [LARGE SCALE GENOMIC DNA]</scope>
    <source>
        <strain evidence="7 8">DSM 8605</strain>
    </source>
</reference>
<protein>
    <submittedName>
        <fullName evidence="7">Peptide/nickel transport system substrate-binding protein</fullName>
    </submittedName>
</protein>
<keyword evidence="5" id="KW-1133">Transmembrane helix</keyword>
<dbReference type="Gene3D" id="3.10.105.10">
    <property type="entry name" value="Dipeptide-binding Protein, Domain 3"/>
    <property type="match status" value="2"/>
</dbReference>
<name>A0A1M5XEL1_9CLOT</name>
<dbReference type="GO" id="GO:0042597">
    <property type="term" value="C:periplasmic space"/>
    <property type="evidence" value="ECO:0007669"/>
    <property type="project" value="UniProtKB-ARBA"/>
</dbReference>
<keyword evidence="8" id="KW-1185">Reference proteome</keyword>
<evidence type="ECO:0000256" key="1">
    <source>
        <dbReference type="ARBA" id="ARBA00005695"/>
    </source>
</evidence>
<dbReference type="RefSeq" id="WP_073340212.1">
    <property type="nucleotide sequence ID" value="NZ_FQXM01000028.1"/>
</dbReference>
<feature type="transmembrane region" description="Helical" evidence="5">
    <location>
        <begin position="7"/>
        <end position="27"/>
    </location>
</feature>
<dbReference type="Gene3D" id="3.90.76.10">
    <property type="entry name" value="Dipeptide-binding Protein, Domain 1"/>
    <property type="match status" value="1"/>
</dbReference>
<dbReference type="InterPro" id="IPR039424">
    <property type="entry name" value="SBP_5"/>
</dbReference>
<feature type="compositionally biased region" description="Basic and acidic residues" evidence="4">
    <location>
        <begin position="326"/>
        <end position="345"/>
    </location>
</feature>
<dbReference type="EMBL" id="FQXM01000028">
    <property type="protein sequence ID" value="SHH98092.1"/>
    <property type="molecule type" value="Genomic_DNA"/>
</dbReference>
<feature type="region of interest" description="Disordered" evidence="4">
    <location>
        <begin position="326"/>
        <end position="348"/>
    </location>
</feature>
<dbReference type="Pfam" id="PF00496">
    <property type="entry name" value="SBP_bac_5"/>
    <property type="match status" value="1"/>
</dbReference>
<dbReference type="SUPFAM" id="SSF53850">
    <property type="entry name" value="Periplasmic binding protein-like II"/>
    <property type="match status" value="1"/>
</dbReference>
<evidence type="ECO:0000256" key="3">
    <source>
        <dbReference type="ARBA" id="ARBA00022729"/>
    </source>
</evidence>
<accession>A0A1M5XEL1</accession>
<dbReference type="OrthoDB" id="403896at2"/>
<dbReference type="PIRSF" id="PIRSF002741">
    <property type="entry name" value="MppA"/>
    <property type="match status" value="1"/>
</dbReference>
<dbReference type="InterPro" id="IPR030678">
    <property type="entry name" value="Peptide/Ni-bd"/>
</dbReference>
<dbReference type="GO" id="GO:0015833">
    <property type="term" value="P:peptide transport"/>
    <property type="evidence" value="ECO:0007669"/>
    <property type="project" value="TreeGrafter"/>
</dbReference>
<evidence type="ECO:0000259" key="6">
    <source>
        <dbReference type="Pfam" id="PF00496"/>
    </source>
</evidence>
<keyword evidence="2" id="KW-0813">Transport</keyword>
<gene>
    <name evidence="7" type="ORF">SAMN02745207_03576</name>
</gene>
<proteinExistence type="inferred from homology"/>
<evidence type="ECO:0000256" key="5">
    <source>
        <dbReference type="SAM" id="Phobius"/>
    </source>
</evidence>
<evidence type="ECO:0000256" key="2">
    <source>
        <dbReference type="ARBA" id="ARBA00022448"/>
    </source>
</evidence>
<dbReference type="Gene3D" id="3.40.190.10">
    <property type="entry name" value="Periplasmic binding protein-like II"/>
    <property type="match status" value="1"/>
</dbReference>
<evidence type="ECO:0000256" key="4">
    <source>
        <dbReference type="SAM" id="MobiDB-lite"/>
    </source>
</evidence>
<dbReference type="GO" id="GO:1904680">
    <property type="term" value="F:peptide transmembrane transporter activity"/>
    <property type="evidence" value="ECO:0007669"/>
    <property type="project" value="TreeGrafter"/>
</dbReference>
<organism evidence="7 8">
    <name type="scientific">Clostridium grantii DSM 8605</name>
    <dbReference type="NCBI Taxonomy" id="1121316"/>
    <lineage>
        <taxon>Bacteria</taxon>
        <taxon>Bacillati</taxon>
        <taxon>Bacillota</taxon>
        <taxon>Clostridia</taxon>
        <taxon>Eubacteriales</taxon>
        <taxon>Clostridiaceae</taxon>
        <taxon>Clostridium</taxon>
    </lineage>
</organism>